<feature type="compositionally biased region" description="Basic and acidic residues" evidence="1">
    <location>
        <begin position="77"/>
        <end position="101"/>
    </location>
</feature>
<name>A0A6A5ZXA3_9PLEO</name>
<proteinExistence type="predicted"/>
<accession>A0A6A5ZXA3</accession>
<protein>
    <submittedName>
        <fullName evidence="2">Uncharacterized protein</fullName>
    </submittedName>
</protein>
<organism evidence="2 3">
    <name type="scientific">Dothidotthia symphoricarpi CBS 119687</name>
    <dbReference type="NCBI Taxonomy" id="1392245"/>
    <lineage>
        <taxon>Eukaryota</taxon>
        <taxon>Fungi</taxon>
        <taxon>Dikarya</taxon>
        <taxon>Ascomycota</taxon>
        <taxon>Pezizomycotina</taxon>
        <taxon>Dothideomycetes</taxon>
        <taxon>Pleosporomycetidae</taxon>
        <taxon>Pleosporales</taxon>
        <taxon>Dothidotthiaceae</taxon>
        <taxon>Dothidotthia</taxon>
    </lineage>
</organism>
<gene>
    <name evidence="2" type="ORF">P153DRAFT_391384</name>
</gene>
<feature type="compositionally biased region" description="Acidic residues" evidence="1">
    <location>
        <begin position="46"/>
        <end position="60"/>
    </location>
</feature>
<dbReference type="AlphaFoldDB" id="A0A6A5ZXA3"/>
<dbReference type="Proteomes" id="UP000799771">
    <property type="component" value="Unassembled WGS sequence"/>
</dbReference>
<feature type="compositionally biased region" description="Polar residues" evidence="1">
    <location>
        <begin position="61"/>
        <end position="70"/>
    </location>
</feature>
<dbReference type="RefSeq" id="XP_033518049.1">
    <property type="nucleotide sequence ID" value="XM_033671055.1"/>
</dbReference>
<evidence type="ECO:0000313" key="2">
    <source>
        <dbReference type="EMBL" id="KAF2123655.1"/>
    </source>
</evidence>
<sequence length="101" mass="11465">MAGHSTALSEVPTWESVVSDILFIVFIWIELQRPKGYKHQLRIDAESSDDASNDPEDWEDNSVNPVSDSQALDGLEDLNHNKDDSNNHEDSEQRKDQSQNI</sequence>
<dbReference type="GeneID" id="54411487"/>
<feature type="region of interest" description="Disordered" evidence="1">
    <location>
        <begin position="44"/>
        <end position="101"/>
    </location>
</feature>
<reference evidence="2" key="1">
    <citation type="journal article" date="2020" name="Stud. Mycol.">
        <title>101 Dothideomycetes genomes: a test case for predicting lifestyles and emergence of pathogens.</title>
        <authorList>
            <person name="Haridas S."/>
            <person name="Albert R."/>
            <person name="Binder M."/>
            <person name="Bloem J."/>
            <person name="Labutti K."/>
            <person name="Salamov A."/>
            <person name="Andreopoulos B."/>
            <person name="Baker S."/>
            <person name="Barry K."/>
            <person name="Bills G."/>
            <person name="Bluhm B."/>
            <person name="Cannon C."/>
            <person name="Castanera R."/>
            <person name="Culley D."/>
            <person name="Daum C."/>
            <person name="Ezra D."/>
            <person name="Gonzalez J."/>
            <person name="Henrissat B."/>
            <person name="Kuo A."/>
            <person name="Liang C."/>
            <person name="Lipzen A."/>
            <person name="Lutzoni F."/>
            <person name="Magnuson J."/>
            <person name="Mondo S."/>
            <person name="Nolan M."/>
            <person name="Ohm R."/>
            <person name="Pangilinan J."/>
            <person name="Park H.-J."/>
            <person name="Ramirez L."/>
            <person name="Alfaro M."/>
            <person name="Sun H."/>
            <person name="Tritt A."/>
            <person name="Yoshinaga Y."/>
            <person name="Zwiers L.-H."/>
            <person name="Turgeon B."/>
            <person name="Goodwin S."/>
            <person name="Spatafora J."/>
            <person name="Crous P."/>
            <person name="Grigoriev I."/>
        </authorList>
    </citation>
    <scope>NUCLEOTIDE SEQUENCE</scope>
    <source>
        <strain evidence="2">CBS 119687</strain>
    </source>
</reference>
<evidence type="ECO:0000256" key="1">
    <source>
        <dbReference type="SAM" id="MobiDB-lite"/>
    </source>
</evidence>
<keyword evidence="3" id="KW-1185">Reference proteome</keyword>
<evidence type="ECO:0000313" key="3">
    <source>
        <dbReference type="Proteomes" id="UP000799771"/>
    </source>
</evidence>
<dbReference type="EMBL" id="ML977524">
    <property type="protein sequence ID" value="KAF2123655.1"/>
    <property type="molecule type" value="Genomic_DNA"/>
</dbReference>